<dbReference type="PANTHER" id="PTHR34218:SF5">
    <property type="entry name" value="PENICILLIN ACYLASE FAMILY PROTEIN"/>
    <property type="match status" value="1"/>
</dbReference>
<dbReference type="InterPro" id="IPR029055">
    <property type="entry name" value="Ntn_hydrolases_N"/>
</dbReference>
<evidence type="ECO:0000256" key="2">
    <source>
        <dbReference type="SAM" id="Phobius"/>
    </source>
</evidence>
<dbReference type="InterPro" id="IPR023343">
    <property type="entry name" value="Penicillin_amidase_dom1"/>
</dbReference>
<dbReference type="Gene3D" id="1.10.439.10">
    <property type="entry name" value="Penicillin Amidohydrolase, domain 1"/>
    <property type="match status" value="1"/>
</dbReference>
<keyword evidence="2" id="KW-0812">Transmembrane</keyword>
<dbReference type="AlphaFoldDB" id="N1TWF8"/>
<comment type="similarity">
    <text evidence="1">Belongs to the peptidase S45 family.</text>
</comment>
<name>N1TWF8_9LEPT</name>
<feature type="transmembrane region" description="Helical" evidence="2">
    <location>
        <begin position="12"/>
        <end position="32"/>
    </location>
</feature>
<dbReference type="InterPro" id="IPR002692">
    <property type="entry name" value="S45"/>
</dbReference>
<keyword evidence="2" id="KW-1133">Transmembrane helix</keyword>
<dbReference type="SUPFAM" id="SSF56235">
    <property type="entry name" value="N-terminal nucleophile aminohydrolases (Ntn hydrolases)"/>
    <property type="match status" value="1"/>
</dbReference>
<proteinExistence type="inferred from homology"/>
<comment type="caution">
    <text evidence="3">The sequence shown here is derived from an EMBL/GenBank/DDBJ whole genome shotgun (WGS) entry which is preliminary data.</text>
</comment>
<organism evidence="3 4">
    <name type="scientific">Leptospira weilii str. Ecochallenge</name>
    <dbReference type="NCBI Taxonomy" id="1049986"/>
    <lineage>
        <taxon>Bacteria</taxon>
        <taxon>Pseudomonadati</taxon>
        <taxon>Spirochaetota</taxon>
        <taxon>Spirochaetia</taxon>
        <taxon>Leptospirales</taxon>
        <taxon>Leptospiraceae</taxon>
        <taxon>Leptospira</taxon>
    </lineage>
</organism>
<reference evidence="3 4" key="1">
    <citation type="submission" date="2013-02" db="EMBL/GenBank/DDBJ databases">
        <authorList>
            <person name="Harkins D.M."/>
            <person name="Durkin A.S."/>
            <person name="Brinkac L.M."/>
            <person name="Haft D.H."/>
            <person name="Selengut J.D."/>
            <person name="Sanka R."/>
            <person name="DePew J."/>
            <person name="Purushe J."/>
            <person name="Haake D.A."/>
            <person name="Matsunaga J."/>
            <person name="Vinetz J.M."/>
            <person name="Sutton G.G."/>
            <person name="Nierman W.C."/>
            <person name="Fouts D.E."/>
        </authorList>
    </citation>
    <scope>NUCLEOTIDE SEQUENCE [LARGE SCALE GENOMIC DNA]</scope>
    <source>
        <strain evidence="3 4">Ecochallenge</strain>
    </source>
</reference>
<dbReference type="GO" id="GO:0017000">
    <property type="term" value="P:antibiotic biosynthetic process"/>
    <property type="evidence" value="ECO:0007669"/>
    <property type="project" value="InterPro"/>
</dbReference>
<evidence type="ECO:0000313" key="3">
    <source>
        <dbReference type="EMBL" id="EMY12618.1"/>
    </source>
</evidence>
<dbReference type="PANTHER" id="PTHR34218">
    <property type="entry name" value="PEPTIDASE S45 PENICILLIN AMIDASE"/>
    <property type="match status" value="1"/>
</dbReference>
<accession>N1TWF8</accession>
<dbReference type="Proteomes" id="UP000012249">
    <property type="component" value="Unassembled WGS sequence"/>
</dbReference>
<gene>
    <name evidence="3" type="ORF">LEP1GSC043_0673</name>
</gene>
<dbReference type="Pfam" id="PF01804">
    <property type="entry name" value="Penicil_amidase"/>
    <property type="match status" value="1"/>
</dbReference>
<keyword evidence="2" id="KW-0472">Membrane</keyword>
<evidence type="ECO:0000256" key="1">
    <source>
        <dbReference type="ARBA" id="ARBA00006586"/>
    </source>
</evidence>
<protein>
    <submittedName>
        <fullName evidence="3">Penicillin amidase domain protein</fullName>
    </submittedName>
</protein>
<evidence type="ECO:0000313" key="4">
    <source>
        <dbReference type="Proteomes" id="UP000012249"/>
    </source>
</evidence>
<dbReference type="GO" id="GO:0016811">
    <property type="term" value="F:hydrolase activity, acting on carbon-nitrogen (but not peptide) bonds, in linear amides"/>
    <property type="evidence" value="ECO:0007669"/>
    <property type="project" value="InterPro"/>
</dbReference>
<dbReference type="EMBL" id="AHMI02000285">
    <property type="protein sequence ID" value="EMY12618.1"/>
    <property type="molecule type" value="Genomic_DNA"/>
</dbReference>
<sequence length="100" mass="11425">MEKTSPLDSQVFGNYFRFDFFVKLGFVFLIFWKAPRLSGELTVPGLTKPVSVVRDSYGVPHIRSEDSSSAYFALGYVSASDRLFQMEILRRAARGNYPKF</sequence>